<dbReference type="PRINTS" id="PR00990">
    <property type="entry name" value="RIBOKINASE"/>
</dbReference>
<dbReference type="GO" id="GO:0005829">
    <property type="term" value="C:cytosol"/>
    <property type="evidence" value="ECO:0007669"/>
    <property type="project" value="TreeGrafter"/>
</dbReference>
<dbReference type="SUPFAM" id="SSF53613">
    <property type="entry name" value="Ribokinase-like"/>
    <property type="match status" value="1"/>
</dbReference>
<evidence type="ECO:0000313" key="7">
    <source>
        <dbReference type="Proteomes" id="UP000660262"/>
    </source>
</evidence>
<evidence type="ECO:0000256" key="1">
    <source>
        <dbReference type="ARBA" id="ARBA00010688"/>
    </source>
</evidence>
<dbReference type="PANTHER" id="PTHR10584:SF166">
    <property type="entry name" value="RIBOKINASE"/>
    <property type="match status" value="1"/>
</dbReference>
<dbReference type="PANTHER" id="PTHR10584">
    <property type="entry name" value="SUGAR KINASE"/>
    <property type="match status" value="1"/>
</dbReference>
<dbReference type="InterPro" id="IPR011611">
    <property type="entry name" value="PfkB_dom"/>
</dbReference>
<organism evidence="6 7">
    <name type="scientific">Pycnococcus provasolii</name>
    <dbReference type="NCBI Taxonomy" id="41880"/>
    <lineage>
        <taxon>Eukaryota</taxon>
        <taxon>Viridiplantae</taxon>
        <taxon>Chlorophyta</taxon>
        <taxon>Pseudoscourfieldiophyceae</taxon>
        <taxon>Pseudoscourfieldiales</taxon>
        <taxon>Pycnococcaceae</taxon>
        <taxon>Pycnococcus</taxon>
    </lineage>
</organism>
<feature type="domain" description="Carbohydrate kinase PfkB" evidence="5">
    <location>
        <begin position="36"/>
        <end position="235"/>
    </location>
</feature>
<keyword evidence="3 4" id="KW-0418">Kinase</keyword>
<evidence type="ECO:0000256" key="4">
    <source>
        <dbReference type="RuleBase" id="RU003704"/>
    </source>
</evidence>
<dbReference type="Proteomes" id="UP000660262">
    <property type="component" value="Unassembled WGS sequence"/>
</dbReference>
<dbReference type="InterPro" id="IPR029056">
    <property type="entry name" value="Ribokinase-like"/>
</dbReference>
<dbReference type="GO" id="GO:0006796">
    <property type="term" value="P:phosphate-containing compound metabolic process"/>
    <property type="evidence" value="ECO:0007669"/>
    <property type="project" value="UniProtKB-ARBA"/>
</dbReference>
<dbReference type="GO" id="GO:0016301">
    <property type="term" value="F:kinase activity"/>
    <property type="evidence" value="ECO:0007669"/>
    <property type="project" value="UniProtKB-KW"/>
</dbReference>
<dbReference type="OrthoDB" id="415590at2759"/>
<dbReference type="Gene3D" id="3.40.1190.20">
    <property type="match status" value="2"/>
</dbReference>
<keyword evidence="7" id="KW-1185">Reference proteome</keyword>
<sequence length="430" mass="44765">MLSPYLEVPAHETMATAASAPPPDAARSQAEEAATADVVVFGSAVVDLVFRPDSGLPAPGMTVLSRTYETHPGGKGANQALAAHRAGAQTSFYAAVGRDAFADLALSNLTAEGVDVSGVRRDAHAQTACACVCVSPTTGENMIVVGNGANETARATQIHGGCTTCKMLVMQSEVPLEENERAAMHARSLAQEVQTLWNAAPAPTPQTPVATLTSLLLLSDHLVVNEHEAVALYNLVLRNRVHDAPPPESWANDVLERAGDDAAPENGAPPRLAIAKLYSQLAVNGQAEFAAFSLARRFGCIVCVTLGSGGASVYTPAVRNRTEGFHRDCYEAARPAPAPKRMHADPPNVGRNAIVDTVGAGDAFVGAYAAALSLGTRGSDALRIAVCAGTRACLARGAQASPTREDLLPHLDKVRVIVDTKLAEACAETL</sequence>
<dbReference type="PROSITE" id="PS00584">
    <property type="entry name" value="PFKB_KINASES_2"/>
    <property type="match status" value="1"/>
</dbReference>
<dbReference type="AlphaFoldDB" id="A0A830H8H9"/>
<feature type="domain" description="Carbohydrate kinase PfkB" evidence="5">
    <location>
        <begin position="342"/>
        <end position="401"/>
    </location>
</feature>
<protein>
    <recommendedName>
        <fullName evidence="5">Carbohydrate kinase PfkB domain-containing protein</fullName>
    </recommendedName>
</protein>
<proteinExistence type="inferred from homology"/>
<accession>A0A830H8H9</accession>
<dbReference type="Pfam" id="PF00294">
    <property type="entry name" value="PfkB"/>
    <property type="match status" value="2"/>
</dbReference>
<name>A0A830H8H9_9CHLO</name>
<evidence type="ECO:0000256" key="3">
    <source>
        <dbReference type="ARBA" id="ARBA00022777"/>
    </source>
</evidence>
<gene>
    <name evidence="6" type="ORF">PPROV_000140900</name>
</gene>
<reference evidence="6" key="1">
    <citation type="submission" date="2020-10" db="EMBL/GenBank/DDBJ databases">
        <title>Unveiling of a novel bifunctional photoreceptor, Dualchrome1, isolated from a cosmopolitan green alga.</title>
        <authorList>
            <person name="Suzuki S."/>
            <person name="Kawachi M."/>
        </authorList>
    </citation>
    <scope>NUCLEOTIDE SEQUENCE</scope>
    <source>
        <strain evidence="6">NIES 2893</strain>
    </source>
</reference>
<dbReference type="EMBL" id="BNJQ01000003">
    <property type="protein sequence ID" value="GHP02653.1"/>
    <property type="molecule type" value="Genomic_DNA"/>
</dbReference>
<evidence type="ECO:0000313" key="6">
    <source>
        <dbReference type="EMBL" id="GHP02653.1"/>
    </source>
</evidence>
<evidence type="ECO:0000256" key="2">
    <source>
        <dbReference type="ARBA" id="ARBA00022679"/>
    </source>
</evidence>
<dbReference type="InterPro" id="IPR002173">
    <property type="entry name" value="Carboh/pur_kinase_PfkB_CS"/>
</dbReference>
<comment type="caution">
    <text evidence="6">The sequence shown here is derived from an EMBL/GenBank/DDBJ whole genome shotgun (WGS) entry which is preliminary data.</text>
</comment>
<comment type="similarity">
    <text evidence="1 4">Belongs to the carbohydrate kinase PfkB family.</text>
</comment>
<dbReference type="InterPro" id="IPR002139">
    <property type="entry name" value="Ribo/fructo_kinase"/>
</dbReference>
<keyword evidence="2 4" id="KW-0808">Transferase</keyword>
<evidence type="ECO:0000259" key="5">
    <source>
        <dbReference type="Pfam" id="PF00294"/>
    </source>
</evidence>